<accession>U6GSF9</accession>
<reference evidence="4" key="2">
    <citation type="submission" date="2013-10" db="EMBL/GenBank/DDBJ databases">
        <authorList>
            <person name="Aslett M."/>
        </authorList>
    </citation>
    <scope>NUCLEOTIDE SEQUENCE [LARGE SCALE GENOMIC DNA]</scope>
    <source>
        <strain evidence="4">Houghton</strain>
    </source>
</reference>
<evidence type="ECO:0000256" key="2">
    <source>
        <dbReference type="ARBA" id="ARBA00022737"/>
    </source>
</evidence>
<sequence>MNMGGSSSEEGAGGVCSPAVFLSKDSAGVLESANPLEGAADAAFVTRGKEACVGGHNQGEGGKPSPPPLHLHSSREYNRKVQHSQTERAAAQPPLEGGSGGGSNSSNGSGIKSSNSNGKDGRSSKDSNGSGNISKSCNSSNNGSNDGNTEVHWARSLVRPVLVGGCCAAAAAAAAAAAPYEALHRVIERTSEVVGDAFFGFTAAEAAASLRQTPFPLLQEAAAAALVRRQQQHSLLSRMSSPQLAASMEKREIIATATTGVLDRDWLESYIDLLCTAGSSCWLWWRLQLDAAPGGPGVDAAAATPSGVVTPEQRVHHAAASVSAERQCSAVAVFGGRNASGALADNEVYLLEVTPLLALDLPLYILGDLLSLALSESAREATTAAAAPASANEAEVGAALSTAVSPNAGTPMASPCAYRASPQLARRIYSSRSNNNSNPPLLRWRVPLCVGQKPSPRLGHSLVYAEPHLILYGGKDEGGRLLSDVWLLDIFDWRRVAGPDTEAATGTASGNLDPPSVSGEAGAKAAASRQVALSWVSLDFSSSPLKPPGRFLHSCSVFFTSTNDGACSIVCLGDASAAVLRAAAAAGHYGDWRRLDFCDASTHSSLCSSQKFKGALEACPSLWQPQRKQVSSQYELRTPQIDDLCMVASVCAGSSLLLLGGLQIRLGAAPVFVVLDPELLPTSSAEPLLATRYHTQLQLRLRAGAAAAARTQHVLFRGSGDAAAAGDTDSIWAVNSGSSSSVELRSMEQLRQETDASYGSNSGAHPRQTVPIDSASGGLPLESTVATAARGAARAAAFSGGIATVNSSRERSPVDASSLCSVSKRPCSRPWSFDSSSLSKQEPASETIVGEAAAAASSGVALRAAKDIGDACVPASSGQVQGQGENQEGSEGGMAARGAYYPSEGSTAAYTRAAEAAVLAASSEMCHPSDAAACTPRRFRRMAALQALESFKQLPDTLGAASGGVSGQASTDPAPASVPKGI</sequence>
<dbReference type="EMBL" id="HG692246">
    <property type="protein sequence ID" value="CDI82218.1"/>
    <property type="molecule type" value="Genomic_DNA"/>
</dbReference>
<feature type="region of interest" description="Disordered" evidence="3">
    <location>
        <begin position="959"/>
        <end position="982"/>
    </location>
</feature>
<evidence type="ECO:0000313" key="5">
    <source>
        <dbReference type="Proteomes" id="UP000018201"/>
    </source>
</evidence>
<keyword evidence="2" id="KW-0677">Repeat</keyword>
<feature type="region of interest" description="Disordered" evidence="3">
    <location>
        <begin position="743"/>
        <end position="776"/>
    </location>
</feature>
<feature type="compositionally biased region" description="Basic and acidic residues" evidence="3">
    <location>
        <begin position="745"/>
        <end position="754"/>
    </location>
</feature>
<gene>
    <name evidence="4" type="ORF">EPH_0039570</name>
</gene>
<feature type="compositionally biased region" description="Low complexity" evidence="3">
    <location>
        <begin position="876"/>
        <end position="889"/>
    </location>
</feature>
<proteinExistence type="predicted"/>
<keyword evidence="5" id="KW-1185">Reference proteome</keyword>
<feature type="region of interest" description="Disordered" evidence="3">
    <location>
        <begin position="805"/>
        <end position="842"/>
    </location>
</feature>
<protein>
    <recommendedName>
        <fullName evidence="6">Kelch motif domain-containing protein</fullName>
    </recommendedName>
</protein>
<reference evidence="4" key="1">
    <citation type="submission" date="2013-10" db="EMBL/GenBank/DDBJ databases">
        <title>Genomic analysis of the causative agents of coccidiosis in chickens.</title>
        <authorList>
            <person name="Reid A.J."/>
            <person name="Blake D."/>
            <person name="Billington K."/>
            <person name="Browne H."/>
            <person name="Dunn M."/>
            <person name="Hung S."/>
            <person name="Kawahara F."/>
            <person name="Miranda-Saavedra D."/>
            <person name="Mourier T."/>
            <person name="Nagra H."/>
            <person name="Otto T.D."/>
            <person name="Rawlings N."/>
            <person name="Sanchez A."/>
            <person name="Sanders M."/>
            <person name="Subramaniam C."/>
            <person name="Tay Y."/>
            <person name="Dear P."/>
            <person name="Doerig C."/>
            <person name="Gruber A."/>
            <person name="Parkinson J."/>
            <person name="Shirley M."/>
            <person name="Wan K.L."/>
            <person name="Berriman M."/>
            <person name="Tomley F."/>
            <person name="Pain A."/>
        </authorList>
    </citation>
    <scope>NUCLEOTIDE SEQUENCE [LARGE SCALE GENOMIC DNA]</scope>
    <source>
        <strain evidence="4">Houghton</strain>
    </source>
</reference>
<dbReference type="OrthoDB" id="346715at2759"/>
<feature type="compositionally biased region" description="Low complexity" evidence="3">
    <location>
        <begin position="127"/>
        <end position="148"/>
    </location>
</feature>
<evidence type="ECO:0000313" key="4">
    <source>
        <dbReference type="EMBL" id="CDI82218.1"/>
    </source>
</evidence>
<dbReference type="AlphaFoldDB" id="U6GSF9"/>
<dbReference type="VEuPathDB" id="ToxoDB:EPH_0039570"/>
<organism evidence="4 5">
    <name type="scientific">Eimeria praecox</name>
    <dbReference type="NCBI Taxonomy" id="51316"/>
    <lineage>
        <taxon>Eukaryota</taxon>
        <taxon>Sar</taxon>
        <taxon>Alveolata</taxon>
        <taxon>Apicomplexa</taxon>
        <taxon>Conoidasida</taxon>
        <taxon>Coccidia</taxon>
        <taxon>Eucoccidiorida</taxon>
        <taxon>Eimeriorina</taxon>
        <taxon>Eimeriidae</taxon>
        <taxon>Eimeria</taxon>
    </lineage>
</organism>
<keyword evidence="1" id="KW-0880">Kelch repeat</keyword>
<feature type="region of interest" description="Disordered" evidence="3">
    <location>
        <begin position="502"/>
        <end position="521"/>
    </location>
</feature>
<feature type="compositionally biased region" description="Polar residues" evidence="3">
    <location>
        <begin position="833"/>
        <end position="842"/>
    </location>
</feature>
<dbReference type="Proteomes" id="UP000018201">
    <property type="component" value="Unassembled WGS sequence"/>
</dbReference>
<dbReference type="InterPro" id="IPR015915">
    <property type="entry name" value="Kelch-typ_b-propeller"/>
</dbReference>
<feature type="region of interest" description="Disordered" evidence="3">
    <location>
        <begin position="875"/>
        <end position="895"/>
    </location>
</feature>
<evidence type="ECO:0008006" key="6">
    <source>
        <dbReference type="Google" id="ProtNLM"/>
    </source>
</evidence>
<dbReference type="PANTHER" id="PTHR46093:SF18">
    <property type="entry name" value="FIBRONECTIN TYPE-III DOMAIN-CONTAINING PROTEIN"/>
    <property type="match status" value="1"/>
</dbReference>
<dbReference type="PANTHER" id="PTHR46093">
    <property type="entry name" value="ACYL-COA-BINDING DOMAIN-CONTAINING PROTEIN 5"/>
    <property type="match status" value="1"/>
</dbReference>
<dbReference type="SUPFAM" id="SSF117281">
    <property type="entry name" value="Kelch motif"/>
    <property type="match status" value="1"/>
</dbReference>
<dbReference type="Gene3D" id="2.120.10.80">
    <property type="entry name" value="Kelch-type beta propeller"/>
    <property type="match status" value="1"/>
</dbReference>
<name>U6GSF9_9EIME</name>
<feature type="compositionally biased region" description="Low complexity" evidence="3">
    <location>
        <begin position="104"/>
        <end position="118"/>
    </location>
</feature>
<feature type="region of interest" description="Disordered" evidence="3">
    <location>
        <begin position="52"/>
        <end position="148"/>
    </location>
</feature>
<evidence type="ECO:0000256" key="3">
    <source>
        <dbReference type="SAM" id="MobiDB-lite"/>
    </source>
</evidence>
<evidence type="ECO:0000256" key="1">
    <source>
        <dbReference type="ARBA" id="ARBA00022441"/>
    </source>
</evidence>